<dbReference type="InterPro" id="IPR002637">
    <property type="entry name" value="RdgB/HAM1"/>
</dbReference>
<feature type="binding site" evidence="7">
    <location>
        <position position="75"/>
    </location>
    <ligand>
        <name>substrate</name>
    </ligand>
</feature>
<evidence type="ECO:0000256" key="1">
    <source>
        <dbReference type="ARBA" id="ARBA00008023"/>
    </source>
</evidence>
<comment type="catalytic activity">
    <reaction evidence="7">
        <text>dITP + H2O = dIMP + diphosphate + H(+)</text>
        <dbReference type="Rhea" id="RHEA:28342"/>
        <dbReference type="ChEBI" id="CHEBI:15377"/>
        <dbReference type="ChEBI" id="CHEBI:15378"/>
        <dbReference type="ChEBI" id="CHEBI:33019"/>
        <dbReference type="ChEBI" id="CHEBI:61194"/>
        <dbReference type="ChEBI" id="CHEBI:61382"/>
        <dbReference type="EC" id="3.6.1.66"/>
    </reaction>
</comment>
<comment type="similarity">
    <text evidence="1 7 8">Belongs to the HAM1 NTPase family.</text>
</comment>
<evidence type="ECO:0000256" key="5">
    <source>
        <dbReference type="ARBA" id="ARBA00022842"/>
    </source>
</evidence>
<keyword evidence="6 7" id="KW-0546">Nucleotide metabolism</keyword>
<dbReference type="SUPFAM" id="SSF52972">
    <property type="entry name" value="ITPase-like"/>
    <property type="match status" value="1"/>
</dbReference>
<keyword evidence="4 7" id="KW-0378">Hydrolase</keyword>
<sequence length="210" mass="22535">MARRLEGKLVIATHNLGKLAEMRELLQHFGVDGVSARELNLPEPEETGETFVANAELKARAAAAGANLPALADDSGLCVEALEGAPGIYSARWAGPSRDFAVARKKVEQALLNVGARPPFKAHFVCILSLAFPDGETRSFEGKVFGELVFPPRGSLVFGYDPIFLPEGLTKTFGEMSLEEKHSIPSDGSPGLSHRARAFQAFARACVDNT</sequence>
<feature type="binding site" evidence="7">
    <location>
        <begin position="158"/>
        <end position="161"/>
    </location>
    <ligand>
        <name>substrate</name>
    </ligand>
</feature>
<dbReference type="Proteomes" id="UP001626536">
    <property type="component" value="Chromosome"/>
</dbReference>
<evidence type="ECO:0000256" key="2">
    <source>
        <dbReference type="ARBA" id="ARBA00022723"/>
    </source>
</evidence>
<comment type="function">
    <text evidence="7">Pyrophosphatase that catalyzes the hydrolysis of nucleoside triphosphates to their monophosphate derivatives, with a high preference for the non-canonical purine nucleotides XTP (xanthosine triphosphate), dITP (deoxyinosine triphosphate) and ITP. Seems to function as a house-cleaning enzyme that removes non-canonical purine nucleotides from the nucleotide pool, thus preventing their incorporation into DNA/RNA and avoiding chromosomal lesions.</text>
</comment>
<dbReference type="NCBIfam" id="TIGR00042">
    <property type="entry name" value="RdgB/HAM1 family non-canonical purine NTP pyrophosphatase"/>
    <property type="match status" value="1"/>
</dbReference>
<dbReference type="Pfam" id="PF01725">
    <property type="entry name" value="Ham1p_like"/>
    <property type="match status" value="1"/>
</dbReference>
<dbReference type="HAMAP" id="MF_01405">
    <property type="entry name" value="Non_canon_purine_NTPase"/>
    <property type="match status" value="1"/>
</dbReference>
<dbReference type="CDD" id="cd00515">
    <property type="entry name" value="HAM1"/>
    <property type="match status" value="1"/>
</dbReference>
<evidence type="ECO:0000313" key="9">
    <source>
        <dbReference type="EMBL" id="WOJ90803.1"/>
    </source>
</evidence>
<accession>A0ABZ0HW91</accession>
<dbReference type="Gene3D" id="3.90.950.10">
    <property type="match status" value="1"/>
</dbReference>
<evidence type="ECO:0000256" key="7">
    <source>
        <dbReference type="HAMAP-Rule" id="MF_01405"/>
    </source>
</evidence>
<dbReference type="EMBL" id="CP136862">
    <property type="protein sequence ID" value="WOJ90803.1"/>
    <property type="molecule type" value="Genomic_DNA"/>
</dbReference>
<feature type="binding site" evidence="7">
    <location>
        <begin position="13"/>
        <end position="18"/>
    </location>
    <ligand>
        <name>substrate</name>
    </ligand>
</feature>
<comment type="subunit">
    <text evidence="7">Homodimer.</text>
</comment>
<dbReference type="RefSeq" id="WP_407340389.1">
    <property type="nucleotide sequence ID" value="NZ_CP136862.1"/>
</dbReference>
<gene>
    <name evidence="9" type="primary">rdgB</name>
    <name evidence="9" type="ORF">RZS28_05825</name>
</gene>
<evidence type="ECO:0000313" key="10">
    <source>
        <dbReference type="Proteomes" id="UP001626536"/>
    </source>
</evidence>
<keyword evidence="2 7" id="KW-0479">Metal-binding</keyword>
<dbReference type="PANTHER" id="PTHR11067:SF9">
    <property type="entry name" value="INOSINE TRIPHOSPHATE PYROPHOSPHATASE"/>
    <property type="match status" value="1"/>
</dbReference>
<dbReference type="InterPro" id="IPR020922">
    <property type="entry name" value="dITP/XTP_pyrophosphatase"/>
</dbReference>
<evidence type="ECO:0000256" key="8">
    <source>
        <dbReference type="RuleBase" id="RU003781"/>
    </source>
</evidence>
<keyword evidence="3 7" id="KW-0547">Nucleotide-binding</keyword>
<comment type="cofactor">
    <cofactor evidence="7">
        <name>Mg(2+)</name>
        <dbReference type="ChEBI" id="CHEBI:18420"/>
    </cofactor>
    <text evidence="7">Binds 1 Mg(2+) ion per subunit.</text>
</comment>
<feature type="binding site" evidence="7">
    <location>
        <begin position="194"/>
        <end position="195"/>
    </location>
    <ligand>
        <name>substrate</name>
    </ligand>
</feature>
<name>A0ABZ0HW91_9HYPH</name>
<feature type="binding site" evidence="7">
    <location>
        <position position="74"/>
    </location>
    <ligand>
        <name>Mg(2+)</name>
        <dbReference type="ChEBI" id="CHEBI:18420"/>
    </ligand>
</feature>
<dbReference type="EC" id="3.6.1.66" evidence="7"/>
<evidence type="ECO:0000256" key="6">
    <source>
        <dbReference type="ARBA" id="ARBA00023080"/>
    </source>
</evidence>
<proteinExistence type="inferred from homology"/>
<evidence type="ECO:0000256" key="3">
    <source>
        <dbReference type="ARBA" id="ARBA00022741"/>
    </source>
</evidence>
<protein>
    <recommendedName>
        <fullName evidence="7">dITP/XTP pyrophosphatase</fullName>
        <ecNumber evidence="7">3.6.1.66</ecNumber>
    </recommendedName>
    <alternativeName>
        <fullName evidence="7">Non-canonical purine NTP pyrophosphatase</fullName>
    </alternativeName>
    <alternativeName>
        <fullName evidence="7">Non-standard purine NTP pyrophosphatase</fullName>
    </alternativeName>
    <alternativeName>
        <fullName evidence="7">Nucleoside-triphosphate diphosphatase</fullName>
    </alternativeName>
    <alternativeName>
        <fullName evidence="7">Nucleoside-triphosphate pyrophosphatase</fullName>
        <shortName evidence="7">NTPase</shortName>
    </alternativeName>
</protein>
<evidence type="ECO:0000256" key="4">
    <source>
        <dbReference type="ARBA" id="ARBA00022801"/>
    </source>
</evidence>
<keyword evidence="10" id="KW-1185">Reference proteome</keyword>
<dbReference type="PANTHER" id="PTHR11067">
    <property type="entry name" value="INOSINE TRIPHOSPHATE PYROPHOSPHATASE/HAM1 PROTEIN"/>
    <property type="match status" value="1"/>
</dbReference>
<comment type="catalytic activity">
    <reaction evidence="7">
        <text>XTP + H2O = XMP + diphosphate + H(+)</text>
        <dbReference type="Rhea" id="RHEA:28610"/>
        <dbReference type="ChEBI" id="CHEBI:15377"/>
        <dbReference type="ChEBI" id="CHEBI:15378"/>
        <dbReference type="ChEBI" id="CHEBI:33019"/>
        <dbReference type="ChEBI" id="CHEBI:57464"/>
        <dbReference type="ChEBI" id="CHEBI:61314"/>
        <dbReference type="EC" id="3.6.1.66"/>
    </reaction>
</comment>
<organism evidence="9 10">
    <name type="scientific">Methylocapsa polymorpha</name>
    <dbReference type="NCBI Taxonomy" id="3080828"/>
    <lineage>
        <taxon>Bacteria</taxon>
        <taxon>Pseudomonadati</taxon>
        <taxon>Pseudomonadota</taxon>
        <taxon>Alphaproteobacteria</taxon>
        <taxon>Hyphomicrobiales</taxon>
        <taxon>Beijerinckiaceae</taxon>
        <taxon>Methylocapsa</taxon>
    </lineage>
</organism>
<feature type="active site" description="Proton acceptor" evidence="7">
    <location>
        <position position="74"/>
    </location>
</feature>
<keyword evidence="5 7" id="KW-0460">Magnesium</keyword>
<feature type="binding site" evidence="7">
    <location>
        <position position="45"/>
    </location>
    <ligand>
        <name>Mg(2+)</name>
        <dbReference type="ChEBI" id="CHEBI:18420"/>
    </ligand>
</feature>
<comment type="catalytic activity">
    <reaction evidence="7">
        <text>ITP + H2O = IMP + diphosphate + H(+)</text>
        <dbReference type="Rhea" id="RHEA:29399"/>
        <dbReference type="ChEBI" id="CHEBI:15377"/>
        <dbReference type="ChEBI" id="CHEBI:15378"/>
        <dbReference type="ChEBI" id="CHEBI:33019"/>
        <dbReference type="ChEBI" id="CHEBI:58053"/>
        <dbReference type="ChEBI" id="CHEBI:61402"/>
        <dbReference type="EC" id="3.6.1.66"/>
    </reaction>
</comment>
<dbReference type="InterPro" id="IPR029001">
    <property type="entry name" value="ITPase-like_fam"/>
</dbReference>
<reference evidence="9 10" key="1">
    <citation type="submission" date="2023-10" db="EMBL/GenBank/DDBJ databases">
        <title>Novel methanotroph of the genus Methylocapsa from a subarctic wetland.</title>
        <authorList>
            <person name="Belova S.E."/>
            <person name="Oshkin I.Y."/>
            <person name="Miroshnikov K."/>
            <person name="Dedysh S.N."/>
        </authorList>
    </citation>
    <scope>NUCLEOTIDE SEQUENCE [LARGE SCALE GENOMIC DNA]</scope>
    <source>
        <strain evidence="9 10">RX1</strain>
    </source>
</reference>
<feature type="binding site" evidence="7">
    <location>
        <position position="181"/>
    </location>
    <ligand>
        <name>substrate</name>
    </ligand>
</feature>